<sequence>MKDLQEDGFLRLFMSSQKHKLPSSSHHAPSRAARPHRGNGSRIHQRCLENSLQTEQSVALVTQPTGLIGRWLFLVC</sequence>
<protein>
    <submittedName>
        <fullName evidence="2">Uncharacterized protein</fullName>
    </submittedName>
</protein>
<dbReference type="EMBL" id="JAYMGO010000010">
    <property type="protein sequence ID" value="KAL1266784.1"/>
    <property type="molecule type" value="Genomic_DNA"/>
</dbReference>
<feature type="region of interest" description="Disordered" evidence="1">
    <location>
        <begin position="17"/>
        <end position="43"/>
    </location>
</feature>
<evidence type="ECO:0000256" key="1">
    <source>
        <dbReference type="SAM" id="MobiDB-lite"/>
    </source>
</evidence>
<gene>
    <name evidence="2" type="ORF">QQF64_002459</name>
</gene>
<reference evidence="2 3" key="1">
    <citation type="submission" date="2023-09" db="EMBL/GenBank/DDBJ databases">
        <authorList>
            <person name="Wang M."/>
        </authorList>
    </citation>
    <scope>NUCLEOTIDE SEQUENCE [LARGE SCALE GENOMIC DNA]</scope>
    <source>
        <strain evidence="2">GT-2023</strain>
        <tissue evidence="2">Liver</tissue>
    </source>
</reference>
<feature type="compositionally biased region" description="Basic residues" evidence="1">
    <location>
        <begin position="33"/>
        <end position="43"/>
    </location>
</feature>
<name>A0ABR3MQ84_9TELE</name>
<evidence type="ECO:0000313" key="3">
    <source>
        <dbReference type="Proteomes" id="UP001558613"/>
    </source>
</evidence>
<feature type="compositionally biased region" description="Low complexity" evidence="1">
    <location>
        <begin position="22"/>
        <end position="32"/>
    </location>
</feature>
<comment type="caution">
    <text evidence="2">The sequence shown here is derived from an EMBL/GenBank/DDBJ whole genome shotgun (WGS) entry which is preliminary data.</text>
</comment>
<dbReference type="Proteomes" id="UP001558613">
    <property type="component" value="Unassembled WGS sequence"/>
</dbReference>
<proteinExistence type="predicted"/>
<keyword evidence="3" id="KW-1185">Reference proteome</keyword>
<evidence type="ECO:0000313" key="2">
    <source>
        <dbReference type="EMBL" id="KAL1266784.1"/>
    </source>
</evidence>
<accession>A0ABR3MQ84</accession>
<organism evidence="2 3">
    <name type="scientific">Cirrhinus molitorella</name>
    <name type="common">mud carp</name>
    <dbReference type="NCBI Taxonomy" id="172907"/>
    <lineage>
        <taxon>Eukaryota</taxon>
        <taxon>Metazoa</taxon>
        <taxon>Chordata</taxon>
        <taxon>Craniata</taxon>
        <taxon>Vertebrata</taxon>
        <taxon>Euteleostomi</taxon>
        <taxon>Actinopterygii</taxon>
        <taxon>Neopterygii</taxon>
        <taxon>Teleostei</taxon>
        <taxon>Ostariophysi</taxon>
        <taxon>Cypriniformes</taxon>
        <taxon>Cyprinidae</taxon>
        <taxon>Labeoninae</taxon>
        <taxon>Labeonini</taxon>
        <taxon>Cirrhinus</taxon>
    </lineage>
</organism>